<dbReference type="Proteomes" id="UP001317629">
    <property type="component" value="Chromosome"/>
</dbReference>
<organism evidence="1 2">
    <name type="scientific">Methylocystis iwaonis</name>
    <dbReference type="NCBI Taxonomy" id="2885079"/>
    <lineage>
        <taxon>Bacteria</taxon>
        <taxon>Pseudomonadati</taxon>
        <taxon>Pseudomonadota</taxon>
        <taxon>Alphaproteobacteria</taxon>
        <taxon>Hyphomicrobiales</taxon>
        <taxon>Methylocystaceae</taxon>
        <taxon>Methylocystis</taxon>
    </lineage>
</organism>
<evidence type="ECO:0000313" key="2">
    <source>
        <dbReference type="Proteomes" id="UP001317629"/>
    </source>
</evidence>
<proteinExistence type="predicted"/>
<dbReference type="RefSeq" id="WP_281929878.1">
    <property type="nucleotide sequence ID" value="NZ_AP027142.1"/>
</dbReference>
<accession>A0ABM8E3Z3</accession>
<evidence type="ECO:0000313" key="1">
    <source>
        <dbReference type="EMBL" id="BDV32710.1"/>
    </source>
</evidence>
<sequence length="80" mass="8881">MPLHIEDEEATAAVRALAKVRKLTLTEAVKVACQEALERDQRAQPVALRLAAIHARVRAAGRTGEKADKAFFNREWGETE</sequence>
<dbReference type="InterPro" id="IPR011660">
    <property type="entry name" value="VapB-like"/>
</dbReference>
<reference evidence="1 2" key="1">
    <citation type="journal article" date="2023" name="Int. J. Syst. Evol. Microbiol.">
        <title>Methylocystis iwaonis sp. nov., a type II methane-oxidizing bacterium from surface soil of a rice paddy field in Japan, and emended description of the genus Methylocystis (ex Whittenbury et al. 1970) Bowman et al. 1993.</title>
        <authorList>
            <person name="Kaise H."/>
            <person name="Sawadogo J.B."/>
            <person name="Alam M.S."/>
            <person name="Ueno C."/>
            <person name="Dianou D."/>
            <person name="Shinjo R."/>
            <person name="Asakawa S."/>
        </authorList>
    </citation>
    <scope>NUCLEOTIDE SEQUENCE [LARGE SCALE GENOMIC DNA]</scope>
    <source>
        <strain evidence="1 2">SS37A-Re</strain>
    </source>
</reference>
<dbReference type="EMBL" id="AP027142">
    <property type="protein sequence ID" value="BDV32710.1"/>
    <property type="molecule type" value="Genomic_DNA"/>
</dbReference>
<gene>
    <name evidence="1" type="ORF">SS37A_02390</name>
</gene>
<name>A0ABM8E3Z3_9HYPH</name>
<keyword evidence="2" id="KW-1185">Reference proteome</keyword>
<dbReference type="Pfam" id="PF07704">
    <property type="entry name" value="PSK_trans_fac"/>
    <property type="match status" value="1"/>
</dbReference>
<protein>
    <submittedName>
        <fullName evidence="1">Transcription factor</fullName>
    </submittedName>
</protein>